<evidence type="ECO:0000313" key="1">
    <source>
        <dbReference type="EMBL" id="MDD1151433.1"/>
    </source>
</evidence>
<accession>A0ABT5QB52</accession>
<dbReference type="EMBL" id="JAMDGR010000020">
    <property type="protein sequence ID" value="MDD1151433.1"/>
    <property type="molecule type" value="Genomic_DNA"/>
</dbReference>
<comment type="caution">
    <text evidence="1">The sequence shown here is derived from an EMBL/GenBank/DDBJ whole genome shotgun (WGS) entry which is preliminary data.</text>
</comment>
<organism evidence="1 2">
    <name type="scientific">Pseudomonas idahonensis</name>
    <dbReference type="NCBI Taxonomy" id="2942628"/>
    <lineage>
        <taxon>Bacteria</taxon>
        <taxon>Pseudomonadati</taxon>
        <taxon>Pseudomonadota</taxon>
        <taxon>Gammaproteobacteria</taxon>
        <taxon>Pseudomonadales</taxon>
        <taxon>Pseudomonadaceae</taxon>
        <taxon>Pseudomonas</taxon>
    </lineage>
</organism>
<name>A0ABT5QB52_9PSED</name>
<dbReference type="RefSeq" id="WP_273924056.1">
    <property type="nucleotide sequence ID" value="NZ_JAMDGR010000020.1"/>
</dbReference>
<keyword evidence="2" id="KW-1185">Reference proteome</keyword>
<evidence type="ECO:0000313" key="2">
    <source>
        <dbReference type="Proteomes" id="UP001217610"/>
    </source>
</evidence>
<proteinExistence type="predicted"/>
<dbReference type="Proteomes" id="UP001217610">
    <property type="component" value="Unassembled WGS sequence"/>
</dbReference>
<gene>
    <name evidence="1" type="ORF">M5G25_24415</name>
</gene>
<reference evidence="1 2" key="1">
    <citation type="submission" date="2022-05" db="EMBL/GenBank/DDBJ databases">
        <title>Novel Pseudomonas spp. Isolated from a Rainbow Trout Aquaculture Facility.</title>
        <authorList>
            <person name="Testerman T."/>
            <person name="Graf J."/>
        </authorList>
    </citation>
    <scope>NUCLEOTIDE SEQUENCE [LARGE SCALE GENOMIC DNA]</scope>
    <source>
        <strain evidence="1 2">ID357</strain>
    </source>
</reference>
<protein>
    <submittedName>
        <fullName evidence="1">Uncharacterized protein</fullName>
    </submittedName>
</protein>
<sequence>MSAKRWRKEKIINAPLRVSTATMAPPIRFEVEPVVMQEPHEMIELALQP</sequence>